<dbReference type="PANTHER" id="PTHR33914:SF2">
    <property type="entry name" value="OS02G0582100 PROTEIN"/>
    <property type="match status" value="1"/>
</dbReference>
<sequence>MAGTISYITGSELLSLKERASVAIVDVRDDEIIMIIIIVRDNGLRSELIVWFEDNMETKEYKFVQVLLDTKEPKSTTKASPRMYSEPFLADKENDKVNLWNCEKVNFTNLQDEKFEKTVEPSIVPAGSLEKAKELYIDKNVTECQQPEFIACYEENCYHVVMDICVDDGLSHDDTINDDIVPQLIPSSCASDKIKSFVESNIVNSSEKCGLVNSMQNGEEKLDSSSKSLNNCIKILELSNNDISDVDQQLSEQIGIKTEEHTISNSDNVKPATINSPLEPLLEAPIAPNNHDMDSNNNTLVARGGGEASFSLAGLITYSGPNTTSGSISHRSDGSNSSVRSFAFPILHNEWNSSPVRMEKVDQRQSPKYRGWRQSLMCCRF</sequence>
<dbReference type="AlphaFoldDB" id="A0AAD5D765"/>
<dbReference type="Proteomes" id="UP001206925">
    <property type="component" value="Unassembled WGS sequence"/>
</dbReference>
<evidence type="ECO:0000313" key="1">
    <source>
        <dbReference type="EMBL" id="KAI7754350.1"/>
    </source>
</evidence>
<name>A0AAD5D765_AMBAR</name>
<accession>A0AAD5D765</accession>
<gene>
    <name evidence="1" type="ORF">M8C21_006038</name>
</gene>
<protein>
    <submittedName>
        <fullName evidence="1">Uncharacterized protein</fullName>
    </submittedName>
</protein>
<dbReference type="InterPro" id="IPR040378">
    <property type="entry name" value="BASL"/>
</dbReference>
<reference evidence="1" key="1">
    <citation type="submission" date="2022-06" db="EMBL/GenBank/DDBJ databases">
        <title>Uncovering the hologenomic basis of an extraordinary plant invasion.</title>
        <authorList>
            <person name="Bieker V.C."/>
            <person name="Martin M.D."/>
            <person name="Gilbert T."/>
            <person name="Hodgins K."/>
            <person name="Battlay P."/>
            <person name="Petersen B."/>
            <person name="Wilson J."/>
        </authorList>
    </citation>
    <scope>NUCLEOTIDE SEQUENCE</scope>
    <source>
        <strain evidence="1">AA19_3_7</strain>
        <tissue evidence="1">Leaf</tissue>
    </source>
</reference>
<keyword evidence="2" id="KW-1185">Reference proteome</keyword>
<comment type="caution">
    <text evidence="1">The sequence shown here is derived from an EMBL/GenBank/DDBJ whole genome shotgun (WGS) entry which is preliminary data.</text>
</comment>
<proteinExistence type="predicted"/>
<dbReference type="EMBL" id="JAMZMK010003865">
    <property type="protein sequence ID" value="KAI7754350.1"/>
    <property type="molecule type" value="Genomic_DNA"/>
</dbReference>
<dbReference type="PANTHER" id="PTHR33914">
    <property type="entry name" value="18S PRE-RIBOSOMAL ASSEMBLY PROTEIN GAR2-LIKE PROTEIN"/>
    <property type="match status" value="1"/>
</dbReference>
<dbReference type="GO" id="GO:0009786">
    <property type="term" value="P:regulation of asymmetric cell division"/>
    <property type="evidence" value="ECO:0007669"/>
    <property type="project" value="InterPro"/>
</dbReference>
<evidence type="ECO:0000313" key="2">
    <source>
        <dbReference type="Proteomes" id="UP001206925"/>
    </source>
</evidence>
<organism evidence="1 2">
    <name type="scientific">Ambrosia artemisiifolia</name>
    <name type="common">Common ragweed</name>
    <dbReference type="NCBI Taxonomy" id="4212"/>
    <lineage>
        <taxon>Eukaryota</taxon>
        <taxon>Viridiplantae</taxon>
        <taxon>Streptophyta</taxon>
        <taxon>Embryophyta</taxon>
        <taxon>Tracheophyta</taxon>
        <taxon>Spermatophyta</taxon>
        <taxon>Magnoliopsida</taxon>
        <taxon>eudicotyledons</taxon>
        <taxon>Gunneridae</taxon>
        <taxon>Pentapetalae</taxon>
        <taxon>asterids</taxon>
        <taxon>campanulids</taxon>
        <taxon>Asterales</taxon>
        <taxon>Asteraceae</taxon>
        <taxon>Asteroideae</taxon>
        <taxon>Heliantheae alliance</taxon>
        <taxon>Heliantheae</taxon>
        <taxon>Ambrosia</taxon>
    </lineage>
</organism>